<feature type="transmembrane region" description="Helical" evidence="5">
    <location>
        <begin position="433"/>
        <end position="453"/>
    </location>
</feature>
<sequence length="489" mass="55224">MSIKRSAVQMFALLAAVILGVFILLGAARAELGVVQTAAALAVLVIGLFGLSLATAFTTRDQLFMAVIYLLIACTFLNNAFFAIHLGFFSLFLYRILLIAAGCLHFAGMLRNRTHIQRWNRLNVKGILLFFAFWFIYGLISLLWAKSVTEGIKYLALLAMGIFMIYLIVMYIQKMERILIFYTIWLVMTVVLMGIGIYNNITLHHLPTSTLYNGPEYKQHYPTSVFFNQNDFATFLSISFFFYLTMAKNIKNGYLKGIGLLLSLCALYLIILTGSRASLLGVFAGAAVYIFILLPSVLKKAAIWLSAVGCAAFAILFANRIFSVFWKLFLAPQTAHSFDEPLPSNVARANLLKNAWHYVLDTFGFGVGAGNVSYYLKHYALYDTDQVVEVHNWLVEIMANFGLIMMLGYLTVYLYLIWTLYKLYERKMDNWSKLVIEGLITALVSFLVSSISPSSVSNLFFHWVFLALVIAAVNVIRRSKHEQSEPVYR</sequence>
<evidence type="ECO:0000256" key="4">
    <source>
        <dbReference type="ARBA" id="ARBA00023136"/>
    </source>
</evidence>
<feature type="transmembrane region" description="Helical" evidence="5">
    <location>
        <begin position="151"/>
        <end position="172"/>
    </location>
</feature>
<dbReference type="RefSeq" id="WP_003326706.1">
    <property type="nucleotide sequence ID" value="NC_014639.1"/>
</dbReference>
<feature type="transmembrane region" description="Helical" evidence="5">
    <location>
        <begin position="397"/>
        <end position="421"/>
    </location>
</feature>
<evidence type="ECO:0000256" key="5">
    <source>
        <dbReference type="SAM" id="Phobius"/>
    </source>
</evidence>
<gene>
    <name evidence="7" type="ordered locus">BATR1942_15680</name>
</gene>
<dbReference type="InterPro" id="IPR051533">
    <property type="entry name" value="WaaL-like"/>
</dbReference>
<evidence type="ECO:0000259" key="6">
    <source>
        <dbReference type="Pfam" id="PF04932"/>
    </source>
</evidence>
<evidence type="ECO:0000313" key="8">
    <source>
        <dbReference type="Proteomes" id="UP000006867"/>
    </source>
</evidence>
<reference evidence="7 8" key="1">
    <citation type="journal article" date="2011" name="Front. Microbiol.">
        <title>Genomic signatures of strain selection and enhancement in Bacillus atrophaeus var. globigii, a historical biowarfare simulant.</title>
        <authorList>
            <person name="Gibbons H.S."/>
            <person name="Broomall S.M."/>
            <person name="McNew L.A."/>
            <person name="Daligault H."/>
            <person name="Chapman C."/>
            <person name="Bruce D."/>
            <person name="Karavis M."/>
            <person name="Krepps M."/>
            <person name="McGregor P.A."/>
            <person name="Hong C."/>
            <person name="Park K.H."/>
            <person name="Akmal A."/>
            <person name="Feldman A."/>
            <person name="Lin J.S."/>
            <person name="Chang W.E."/>
            <person name="Higgs B.W."/>
            <person name="Demirev P."/>
            <person name="Lindquist J."/>
            <person name="Liem A."/>
            <person name="Fochler E."/>
            <person name="Read T.D."/>
            <person name="Tapia R."/>
            <person name="Johnson S."/>
            <person name="Bishop-Lilly K.A."/>
            <person name="Detter C."/>
            <person name="Han C."/>
            <person name="Sozhamannan S."/>
            <person name="Rosenzweig C.N."/>
            <person name="Skowronski E.W."/>
        </authorList>
    </citation>
    <scope>NUCLEOTIDE SEQUENCE [LARGE SCALE GENOMIC DNA]</scope>
    <source>
        <strain evidence="7 8">1942</strain>
    </source>
</reference>
<feature type="transmembrane region" description="Helical" evidence="5">
    <location>
        <begin position="277"/>
        <end position="294"/>
    </location>
</feature>
<evidence type="ECO:0000313" key="7">
    <source>
        <dbReference type="EMBL" id="ADP34055.1"/>
    </source>
</evidence>
<feature type="transmembrane region" description="Helical" evidence="5">
    <location>
        <begin position="253"/>
        <end position="271"/>
    </location>
</feature>
<keyword evidence="2 5" id="KW-0812">Transmembrane</keyword>
<feature type="transmembrane region" description="Helical" evidence="5">
    <location>
        <begin position="301"/>
        <end position="322"/>
    </location>
</feature>
<feature type="transmembrane region" description="Helical" evidence="5">
    <location>
        <begin position="40"/>
        <end position="59"/>
    </location>
</feature>
<feature type="transmembrane region" description="Helical" evidence="5">
    <location>
        <begin position="179"/>
        <end position="201"/>
    </location>
</feature>
<dbReference type="InterPro" id="IPR007016">
    <property type="entry name" value="O-antigen_ligase-rel_domated"/>
</dbReference>
<dbReference type="PANTHER" id="PTHR37422">
    <property type="entry name" value="TEICHURONIC ACID BIOSYNTHESIS PROTEIN TUAE"/>
    <property type="match status" value="1"/>
</dbReference>
<proteinExistence type="predicted"/>
<comment type="subcellular location">
    <subcellularLocation>
        <location evidence="1">Membrane</location>
        <topology evidence="1">Multi-pass membrane protein</topology>
    </subcellularLocation>
</comment>
<dbReference type="PANTHER" id="PTHR37422:SF23">
    <property type="entry name" value="TEICHURONIC ACID BIOSYNTHESIS PROTEIN TUAE"/>
    <property type="match status" value="1"/>
</dbReference>
<dbReference type="EMBL" id="CP002207">
    <property type="protein sequence ID" value="ADP34055.1"/>
    <property type="molecule type" value="Genomic_DNA"/>
</dbReference>
<feature type="transmembrane region" description="Helical" evidence="5">
    <location>
        <begin position="459"/>
        <end position="476"/>
    </location>
</feature>
<organism evidence="7 8">
    <name type="scientific">Bacillus atrophaeus (strain 1942)</name>
    <dbReference type="NCBI Taxonomy" id="720555"/>
    <lineage>
        <taxon>Bacteria</taxon>
        <taxon>Bacillati</taxon>
        <taxon>Bacillota</taxon>
        <taxon>Bacilli</taxon>
        <taxon>Bacillales</taxon>
        <taxon>Bacillaceae</taxon>
        <taxon>Bacillus</taxon>
    </lineage>
</organism>
<keyword evidence="4 5" id="KW-0472">Membrane</keyword>
<feature type="transmembrane region" description="Helical" evidence="5">
    <location>
        <begin position="92"/>
        <end position="110"/>
    </location>
</feature>
<feature type="transmembrane region" description="Helical" evidence="5">
    <location>
        <begin position="66"/>
        <end position="86"/>
    </location>
</feature>
<feature type="transmembrane region" description="Helical" evidence="5">
    <location>
        <begin position="122"/>
        <end position="145"/>
    </location>
</feature>
<evidence type="ECO:0000256" key="1">
    <source>
        <dbReference type="ARBA" id="ARBA00004141"/>
    </source>
</evidence>
<keyword evidence="8" id="KW-1185">Reference proteome</keyword>
<protein>
    <submittedName>
        <fullName evidence="7">Polymerase of teichuronic acid repeating units</fullName>
    </submittedName>
</protein>
<feature type="domain" description="O-antigen ligase-related" evidence="6">
    <location>
        <begin position="262"/>
        <end position="409"/>
    </location>
</feature>
<dbReference type="Pfam" id="PF04932">
    <property type="entry name" value="Wzy_C"/>
    <property type="match status" value="1"/>
</dbReference>
<accession>A0ABM5M1L8</accession>
<keyword evidence="3 5" id="KW-1133">Transmembrane helix</keyword>
<dbReference type="Proteomes" id="UP000006867">
    <property type="component" value="Chromosome"/>
</dbReference>
<name>A0ABM5M1L8_BACA1</name>
<dbReference type="NCBIfam" id="NF047675">
    <property type="entry name" value="TeichurnBiosyTuaE"/>
    <property type="match status" value="1"/>
</dbReference>
<evidence type="ECO:0000256" key="3">
    <source>
        <dbReference type="ARBA" id="ARBA00022989"/>
    </source>
</evidence>
<evidence type="ECO:0000256" key="2">
    <source>
        <dbReference type="ARBA" id="ARBA00022692"/>
    </source>
</evidence>